<keyword evidence="5" id="KW-0378">Hydrolase</keyword>
<keyword evidence="3" id="KW-0540">Nuclease</keyword>
<feature type="domain" description="Reverse transcriptase RNase H-like" evidence="7">
    <location>
        <begin position="48"/>
        <end position="150"/>
    </location>
</feature>
<keyword evidence="2" id="KW-0548">Nucleotidyltransferase</keyword>
<dbReference type="PANTHER" id="PTHR34072:SF24">
    <property type="entry name" value="CCHC-TYPE DOMAIN-CONTAINING PROTEIN"/>
    <property type="match status" value="1"/>
</dbReference>
<evidence type="ECO:0000256" key="5">
    <source>
        <dbReference type="ARBA" id="ARBA00022801"/>
    </source>
</evidence>
<dbReference type="GO" id="GO:0016787">
    <property type="term" value="F:hydrolase activity"/>
    <property type="evidence" value="ECO:0007669"/>
    <property type="project" value="UniProtKB-KW"/>
</dbReference>
<dbReference type="Proteomes" id="UP000602905">
    <property type="component" value="Unassembled WGS sequence"/>
</dbReference>
<keyword evidence="4" id="KW-0255">Endonuclease</keyword>
<dbReference type="Pfam" id="PF17917">
    <property type="entry name" value="RT_RNaseH"/>
    <property type="match status" value="1"/>
</dbReference>
<evidence type="ECO:0000256" key="2">
    <source>
        <dbReference type="ARBA" id="ARBA00022695"/>
    </source>
</evidence>
<dbReference type="CDD" id="cd09274">
    <property type="entry name" value="RNase_HI_RT_Ty3"/>
    <property type="match status" value="1"/>
</dbReference>
<evidence type="ECO:0000313" key="8">
    <source>
        <dbReference type="EMBL" id="KAF8696582.1"/>
    </source>
</evidence>
<dbReference type="GO" id="GO:0003964">
    <property type="term" value="F:RNA-directed DNA polymerase activity"/>
    <property type="evidence" value="ECO:0007669"/>
    <property type="project" value="UniProtKB-KW"/>
</dbReference>
<gene>
    <name evidence="8" type="ORF">RHS03_07814</name>
</gene>
<accession>A0A8H7LU95</accession>
<dbReference type="InterPro" id="IPR043502">
    <property type="entry name" value="DNA/RNA_pol_sf"/>
</dbReference>
<evidence type="ECO:0000256" key="3">
    <source>
        <dbReference type="ARBA" id="ARBA00022722"/>
    </source>
</evidence>
<proteinExistence type="predicted"/>
<evidence type="ECO:0000259" key="7">
    <source>
        <dbReference type="Pfam" id="PF17917"/>
    </source>
</evidence>
<evidence type="ECO:0000256" key="1">
    <source>
        <dbReference type="ARBA" id="ARBA00022679"/>
    </source>
</evidence>
<keyword evidence="1" id="KW-0808">Transferase</keyword>
<organism evidence="8 9">
    <name type="scientific">Rhizoctonia solani</name>
    <dbReference type="NCBI Taxonomy" id="456999"/>
    <lineage>
        <taxon>Eukaryota</taxon>
        <taxon>Fungi</taxon>
        <taxon>Dikarya</taxon>
        <taxon>Basidiomycota</taxon>
        <taxon>Agaricomycotina</taxon>
        <taxon>Agaricomycetes</taxon>
        <taxon>Cantharellales</taxon>
        <taxon>Ceratobasidiaceae</taxon>
        <taxon>Rhizoctonia</taxon>
    </lineage>
</organism>
<evidence type="ECO:0000256" key="4">
    <source>
        <dbReference type="ARBA" id="ARBA00022759"/>
    </source>
</evidence>
<protein>
    <recommendedName>
        <fullName evidence="7">Reverse transcriptase RNase H-like domain-containing protein</fullName>
    </recommendedName>
</protein>
<feature type="non-terminal residue" evidence="8">
    <location>
        <position position="1"/>
    </location>
</feature>
<dbReference type="InterPro" id="IPR041373">
    <property type="entry name" value="RT_RNaseH"/>
</dbReference>
<dbReference type="AlphaFoldDB" id="A0A8H7LU95"/>
<evidence type="ECO:0000313" key="9">
    <source>
        <dbReference type="Proteomes" id="UP000602905"/>
    </source>
</evidence>
<dbReference type="EMBL" id="JACYCD010000325">
    <property type="protein sequence ID" value="KAF8696582.1"/>
    <property type="molecule type" value="Genomic_DNA"/>
</dbReference>
<keyword evidence="6" id="KW-0695">RNA-directed DNA polymerase</keyword>
<comment type="caution">
    <text evidence="8">The sequence shown here is derived from an EMBL/GenBank/DDBJ whole genome shotgun (WGS) entry which is preliminary data.</text>
</comment>
<reference evidence="8" key="1">
    <citation type="submission" date="2020-09" db="EMBL/GenBank/DDBJ databases">
        <title>Comparative genome analyses of four rice-infecting Rhizoctonia solani isolates reveal extensive enrichment of homogalacturonan modification genes.</title>
        <authorList>
            <person name="Lee D.-Y."/>
            <person name="Jeon J."/>
            <person name="Kim K.-T."/>
            <person name="Cheong K."/>
            <person name="Song H."/>
            <person name="Choi G."/>
            <person name="Ko J."/>
            <person name="Opiyo S.O."/>
            <person name="Zuo S."/>
            <person name="Madhav S."/>
            <person name="Lee Y.-H."/>
            <person name="Wang G.-L."/>
        </authorList>
    </citation>
    <scope>NUCLEOTIDE SEQUENCE</scope>
    <source>
        <strain evidence="8">AG1-IA WGL</strain>
    </source>
</reference>
<evidence type="ECO:0000256" key="6">
    <source>
        <dbReference type="ARBA" id="ARBA00022918"/>
    </source>
</evidence>
<dbReference type="GO" id="GO:0004519">
    <property type="term" value="F:endonuclease activity"/>
    <property type="evidence" value="ECO:0007669"/>
    <property type="project" value="UniProtKB-KW"/>
</dbReference>
<sequence length="201" mass="22868">MALLAKRASGNTPFRWGGTKECAFRDTIKLVEEFCDRHCVALKYGKDKSPIYLITDASLTGASRLVNQGKEWQMAQVAAFWSAKFTMAQQNYSVTDQEALAVVCSLDKFGLLLRRVKFTILSNHIALEYLQTQKDLNPQQVQMAEKLSQFNCMIKYIEGSKNVLADALLWMYSEDKKGTERAESKFVPDYKEEDGIWDARA</sequence>
<dbReference type="SUPFAM" id="SSF56672">
    <property type="entry name" value="DNA/RNA polymerases"/>
    <property type="match status" value="1"/>
</dbReference>
<dbReference type="PANTHER" id="PTHR34072">
    <property type="entry name" value="ENZYMATIC POLYPROTEIN-RELATED"/>
    <property type="match status" value="1"/>
</dbReference>
<name>A0A8H7LU95_9AGAM</name>
<dbReference type="OrthoDB" id="1750432at2759"/>